<gene>
    <name evidence="7" type="ORF">FDG2_5671</name>
</gene>
<evidence type="ECO:0000256" key="4">
    <source>
        <dbReference type="ARBA" id="ARBA00022989"/>
    </source>
</evidence>
<dbReference type="EMBL" id="FLUV01002349">
    <property type="protein sequence ID" value="SBW28392.1"/>
    <property type="molecule type" value="Genomic_DNA"/>
</dbReference>
<proteinExistence type="predicted"/>
<comment type="subcellular location">
    <subcellularLocation>
        <location evidence="1">Cell membrane</location>
        <topology evidence="1">Multi-pass membrane protein</topology>
    </subcellularLocation>
</comment>
<accession>A0A1C3PEX8</accession>
<evidence type="ECO:0000256" key="1">
    <source>
        <dbReference type="ARBA" id="ARBA00004651"/>
    </source>
</evidence>
<dbReference type="Proteomes" id="UP000199013">
    <property type="component" value="Unassembled WGS sequence"/>
</dbReference>
<keyword evidence="5 6" id="KW-0472">Membrane</keyword>
<dbReference type="AlphaFoldDB" id="A0A1C3PEX8"/>
<feature type="transmembrane region" description="Helical" evidence="6">
    <location>
        <begin position="80"/>
        <end position="100"/>
    </location>
</feature>
<evidence type="ECO:0000256" key="5">
    <source>
        <dbReference type="ARBA" id="ARBA00023136"/>
    </source>
</evidence>
<evidence type="ECO:0000256" key="6">
    <source>
        <dbReference type="SAM" id="Phobius"/>
    </source>
</evidence>
<evidence type="ECO:0000313" key="7">
    <source>
        <dbReference type="EMBL" id="SBW28392.1"/>
    </source>
</evidence>
<dbReference type="InterPro" id="IPR005171">
    <property type="entry name" value="Cyt_c_oxidase_su4_prok"/>
</dbReference>
<keyword evidence="4 6" id="KW-1133">Transmembrane helix</keyword>
<dbReference type="Pfam" id="PF03626">
    <property type="entry name" value="COX4_pro"/>
    <property type="match status" value="1"/>
</dbReference>
<sequence>MDRPVPASLSHLSSRLRTAVRGQPVWLVFVGLLLLTASSSWFAESESSRGVATTAFLMTVVALKIHLVGMHFMELRYAPLALKLAFHGWIAVVWGLIVGFS</sequence>
<evidence type="ECO:0000313" key="8">
    <source>
        <dbReference type="Proteomes" id="UP000199013"/>
    </source>
</evidence>
<protein>
    <submittedName>
        <fullName evidence="7">Putative membrane protein</fullName>
    </submittedName>
</protein>
<keyword evidence="8" id="KW-1185">Reference proteome</keyword>
<evidence type="ECO:0000256" key="3">
    <source>
        <dbReference type="ARBA" id="ARBA00022692"/>
    </source>
</evidence>
<feature type="transmembrane region" description="Helical" evidence="6">
    <location>
        <begin position="25"/>
        <end position="43"/>
    </location>
</feature>
<name>A0A1C3PEX8_9ACTN</name>
<organism evidence="7 8">
    <name type="scientific">Candidatus Protofrankia californiensis</name>
    <dbReference type="NCBI Taxonomy" id="1839754"/>
    <lineage>
        <taxon>Bacteria</taxon>
        <taxon>Bacillati</taxon>
        <taxon>Actinomycetota</taxon>
        <taxon>Actinomycetes</taxon>
        <taxon>Frankiales</taxon>
        <taxon>Frankiaceae</taxon>
        <taxon>Protofrankia</taxon>
    </lineage>
</organism>
<keyword evidence="2" id="KW-1003">Cell membrane</keyword>
<feature type="transmembrane region" description="Helical" evidence="6">
    <location>
        <begin position="49"/>
        <end position="68"/>
    </location>
</feature>
<reference evidence="8" key="1">
    <citation type="submission" date="2016-02" db="EMBL/GenBank/DDBJ databases">
        <authorList>
            <person name="Wibberg D."/>
        </authorList>
    </citation>
    <scope>NUCLEOTIDE SEQUENCE [LARGE SCALE GENOMIC DNA]</scope>
</reference>
<keyword evidence="3 6" id="KW-0812">Transmembrane</keyword>
<dbReference type="GO" id="GO:0005886">
    <property type="term" value="C:plasma membrane"/>
    <property type="evidence" value="ECO:0007669"/>
    <property type="project" value="UniProtKB-SubCell"/>
</dbReference>
<evidence type="ECO:0000256" key="2">
    <source>
        <dbReference type="ARBA" id="ARBA00022475"/>
    </source>
</evidence>